<feature type="region of interest" description="Disordered" evidence="11">
    <location>
        <begin position="104"/>
        <end position="126"/>
    </location>
</feature>
<evidence type="ECO:0000256" key="2">
    <source>
        <dbReference type="ARBA" id="ARBA00022527"/>
    </source>
</evidence>
<dbReference type="PANTHER" id="PTHR43895:SF32">
    <property type="entry name" value="SERINE_THREONINE-PROTEIN KINASE CHK1"/>
    <property type="match status" value="1"/>
</dbReference>
<evidence type="ECO:0000313" key="13">
    <source>
        <dbReference type="EMBL" id="KAK9764717.1"/>
    </source>
</evidence>
<organism evidence="13 14">
    <name type="scientific">Basidiobolus ranarum</name>
    <dbReference type="NCBI Taxonomy" id="34480"/>
    <lineage>
        <taxon>Eukaryota</taxon>
        <taxon>Fungi</taxon>
        <taxon>Fungi incertae sedis</taxon>
        <taxon>Zoopagomycota</taxon>
        <taxon>Entomophthoromycotina</taxon>
        <taxon>Basidiobolomycetes</taxon>
        <taxon>Basidiobolales</taxon>
        <taxon>Basidiobolaceae</taxon>
        <taxon>Basidiobolus</taxon>
    </lineage>
</organism>
<sequence>MVTFSTDVWAPALGNTVSRRPAEVRSRKISNTGFKPRRRTSHKARYINKETGTNYFANTDNVLSLVLVDEEEIISSGTVRSGITTTEITKPKFFRKLQKHIDSKLSGSSSSSSEDNATNVSSLSDRVTPSLKRNSLVEKYGVCKKGSIGRGATSIVKLAYKIEMDAKSGVTSEKTYAIKEFRKRKKDETEREYLKKLASEFCISSSLHHVNIVETVDLVQDENSQWCQVMEYCSGGDLYNAIKAGAMSEMEVNCCFKQLITGLDYLHSMGVAHRDIKPENILLDENGYLKITDFGVSDVFKMGWERKCHKSRGICGSGTLNLWLLFVPLFLMLTFTRWKTPLEPYIAPEAFTTKEYDGRKFDIWACGIVYYTMMYRGIPFRIANLNEPTYVQFLDSRRLGNYEPIMRLPEGCRNLMLKILEPNPDLRISTEEILKDKWFMNVETCCSGNAVHHHIPAKSSSSG</sequence>
<dbReference type="SMART" id="SM00220">
    <property type="entry name" value="S_TKc"/>
    <property type="match status" value="1"/>
</dbReference>
<feature type="binding site" evidence="9">
    <location>
        <position position="179"/>
    </location>
    <ligand>
        <name>ATP</name>
        <dbReference type="ChEBI" id="CHEBI:30616"/>
    </ligand>
</feature>
<evidence type="ECO:0000256" key="5">
    <source>
        <dbReference type="ARBA" id="ARBA00022777"/>
    </source>
</evidence>
<dbReference type="SUPFAM" id="SSF56112">
    <property type="entry name" value="Protein kinase-like (PK-like)"/>
    <property type="match status" value="1"/>
</dbReference>
<comment type="similarity">
    <text evidence="10">Belongs to the protein kinase superfamily.</text>
</comment>
<evidence type="ECO:0000256" key="8">
    <source>
        <dbReference type="ARBA" id="ARBA00048679"/>
    </source>
</evidence>
<dbReference type="InterPro" id="IPR017441">
    <property type="entry name" value="Protein_kinase_ATP_BS"/>
</dbReference>
<evidence type="ECO:0000256" key="7">
    <source>
        <dbReference type="ARBA" id="ARBA00047899"/>
    </source>
</evidence>
<dbReference type="EC" id="2.7.11.1" evidence="1"/>
<keyword evidence="4 9" id="KW-0547">Nucleotide-binding</keyword>
<dbReference type="Pfam" id="PF00069">
    <property type="entry name" value="Pkinase"/>
    <property type="match status" value="1"/>
</dbReference>
<dbReference type="InterPro" id="IPR000719">
    <property type="entry name" value="Prot_kinase_dom"/>
</dbReference>
<evidence type="ECO:0000256" key="3">
    <source>
        <dbReference type="ARBA" id="ARBA00022679"/>
    </source>
</evidence>
<evidence type="ECO:0000313" key="14">
    <source>
        <dbReference type="Proteomes" id="UP001479436"/>
    </source>
</evidence>
<evidence type="ECO:0000256" key="6">
    <source>
        <dbReference type="ARBA" id="ARBA00022840"/>
    </source>
</evidence>
<comment type="catalytic activity">
    <reaction evidence="8">
        <text>L-seryl-[protein] + ATP = O-phospho-L-seryl-[protein] + ADP + H(+)</text>
        <dbReference type="Rhea" id="RHEA:17989"/>
        <dbReference type="Rhea" id="RHEA-COMP:9863"/>
        <dbReference type="Rhea" id="RHEA-COMP:11604"/>
        <dbReference type="ChEBI" id="CHEBI:15378"/>
        <dbReference type="ChEBI" id="CHEBI:29999"/>
        <dbReference type="ChEBI" id="CHEBI:30616"/>
        <dbReference type="ChEBI" id="CHEBI:83421"/>
        <dbReference type="ChEBI" id="CHEBI:456216"/>
        <dbReference type="EC" id="2.7.11.1"/>
    </reaction>
</comment>
<dbReference type="PANTHER" id="PTHR43895">
    <property type="entry name" value="CALCIUM/CALMODULIN-DEPENDENT PROTEIN KINASE KINASE-RELATED"/>
    <property type="match status" value="1"/>
</dbReference>
<dbReference type="PROSITE" id="PS00107">
    <property type="entry name" value="PROTEIN_KINASE_ATP"/>
    <property type="match status" value="1"/>
</dbReference>
<dbReference type="CDD" id="cd13994">
    <property type="entry name" value="STKc_HAL4_like"/>
    <property type="match status" value="1"/>
</dbReference>
<dbReference type="InterPro" id="IPR008271">
    <property type="entry name" value="Ser/Thr_kinase_AS"/>
</dbReference>
<evidence type="ECO:0000256" key="4">
    <source>
        <dbReference type="ARBA" id="ARBA00022741"/>
    </source>
</evidence>
<evidence type="ECO:0000259" key="12">
    <source>
        <dbReference type="PROSITE" id="PS50011"/>
    </source>
</evidence>
<feature type="compositionally biased region" description="Low complexity" evidence="11">
    <location>
        <begin position="104"/>
        <end position="122"/>
    </location>
</feature>
<evidence type="ECO:0000256" key="1">
    <source>
        <dbReference type="ARBA" id="ARBA00012513"/>
    </source>
</evidence>
<keyword evidence="2 10" id="KW-0723">Serine/threonine-protein kinase</keyword>
<proteinExistence type="inferred from homology"/>
<feature type="domain" description="Protein kinase" evidence="12">
    <location>
        <begin position="142"/>
        <end position="439"/>
    </location>
</feature>
<keyword evidence="3" id="KW-0808">Transferase</keyword>
<dbReference type="EMBL" id="JASJQH010000379">
    <property type="protein sequence ID" value="KAK9764717.1"/>
    <property type="molecule type" value="Genomic_DNA"/>
</dbReference>
<dbReference type="InterPro" id="IPR011009">
    <property type="entry name" value="Kinase-like_dom_sf"/>
</dbReference>
<evidence type="ECO:0000256" key="10">
    <source>
        <dbReference type="RuleBase" id="RU000304"/>
    </source>
</evidence>
<dbReference type="PROSITE" id="PS50011">
    <property type="entry name" value="PROTEIN_KINASE_DOM"/>
    <property type="match status" value="1"/>
</dbReference>
<keyword evidence="6 9" id="KW-0067">ATP-binding</keyword>
<accession>A0ABR2WTE3</accession>
<dbReference type="Proteomes" id="UP001479436">
    <property type="component" value="Unassembled WGS sequence"/>
</dbReference>
<comment type="caution">
    <text evidence="13">The sequence shown here is derived from an EMBL/GenBank/DDBJ whole genome shotgun (WGS) entry which is preliminary data.</text>
</comment>
<reference evidence="13 14" key="1">
    <citation type="submission" date="2023-04" db="EMBL/GenBank/DDBJ databases">
        <title>Genome of Basidiobolus ranarum AG-B5.</title>
        <authorList>
            <person name="Stajich J.E."/>
            <person name="Carter-House D."/>
            <person name="Gryganskyi A."/>
        </authorList>
    </citation>
    <scope>NUCLEOTIDE SEQUENCE [LARGE SCALE GENOMIC DNA]</scope>
    <source>
        <strain evidence="13 14">AG-B5</strain>
    </source>
</reference>
<comment type="catalytic activity">
    <reaction evidence="7">
        <text>L-threonyl-[protein] + ATP = O-phospho-L-threonyl-[protein] + ADP + H(+)</text>
        <dbReference type="Rhea" id="RHEA:46608"/>
        <dbReference type="Rhea" id="RHEA-COMP:11060"/>
        <dbReference type="Rhea" id="RHEA-COMP:11605"/>
        <dbReference type="ChEBI" id="CHEBI:15378"/>
        <dbReference type="ChEBI" id="CHEBI:30013"/>
        <dbReference type="ChEBI" id="CHEBI:30616"/>
        <dbReference type="ChEBI" id="CHEBI:61977"/>
        <dbReference type="ChEBI" id="CHEBI:456216"/>
        <dbReference type="EC" id="2.7.11.1"/>
    </reaction>
</comment>
<protein>
    <recommendedName>
        <fullName evidence="1">non-specific serine/threonine protein kinase</fullName>
        <ecNumber evidence="1">2.7.11.1</ecNumber>
    </recommendedName>
</protein>
<keyword evidence="5" id="KW-0418">Kinase</keyword>
<gene>
    <name evidence="13" type="ORF">K7432_007559</name>
</gene>
<evidence type="ECO:0000256" key="11">
    <source>
        <dbReference type="SAM" id="MobiDB-lite"/>
    </source>
</evidence>
<evidence type="ECO:0000256" key="9">
    <source>
        <dbReference type="PROSITE-ProRule" id="PRU10141"/>
    </source>
</evidence>
<dbReference type="Gene3D" id="1.10.510.10">
    <property type="entry name" value="Transferase(Phosphotransferase) domain 1"/>
    <property type="match status" value="1"/>
</dbReference>
<name>A0ABR2WTE3_9FUNG</name>
<dbReference type="PROSITE" id="PS00108">
    <property type="entry name" value="PROTEIN_KINASE_ST"/>
    <property type="match status" value="1"/>
</dbReference>
<keyword evidence="14" id="KW-1185">Reference proteome</keyword>